<dbReference type="InterPro" id="IPR051774">
    <property type="entry name" value="Sperm-specific_class_P"/>
</dbReference>
<dbReference type="InterPro" id="IPR008962">
    <property type="entry name" value="PapD-like_sf"/>
</dbReference>
<evidence type="ECO:0000259" key="1">
    <source>
        <dbReference type="PROSITE" id="PS50202"/>
    </source>
</evidence>
<dbReference type="Pfam" id="PF00635">
    <property type="entry name" value="Motile_Sperm"/>
    <property type="match status" value="1"/>
</dbReference>
<name>A0A0K0D0E2_ANGCA</name>
<dbReference type="PROSITE" id="PS50202">
    <property type="entry name" value="MSP"/>
    <property type="match status" value="1"/>
</dbReference>
<dbReference type="InterPro" id="IPR000535">
    <property type="entry name" value="MSP_dom"/>
</dbReference>
<dbReference type="Gene3D" id="2.60.40.10">
    <property type="entry name" value="Immunoglobulins"/>
    <property type="match status" value="1"/>
</dbReference>
<reference evidence="3" key="2">
    <citation type="submission" date="2017-02" db="UniProtKB">
        <authorList>
            <consortium name="WormBaseParasite"/>
        </authorList>
    </citation>
    <scope>IDENTIFICATION</scope>
</reference>
<dbReference type="PANTHER" id="PTHR22947">
    <property type="entry name" value="MAJOR SPERM PROTEIN"/>
    <property type="match status" value="1"/>
</dbReference>
<feature type="domain" description="MSP" evidence="1">
    <location>
        <begin position="19"/>
        <end position="117"/>
    </location>
</feature>
<dbReference type="Proteomes" id="UP000035642">
    <property type="component" value="Unassembled WGS sequence"/>
</dbReference>
<dbReference type="PANTHER" id="PTHR22947:SF39">
    <property type="entry name" value="MSP DOMAIN-CONTAINING PROTEIN"/>
    <property type="match status" value="1"/>
</dbReference>
<dbReference type="STRING" id="6313.A0A0K0D0E2"/>
<keyword evidence="2" id="KW-1185">Reference proteome</keyword>
<organism evidence="2 3">
    <name type="scientific">Angiostrongylus cantonensis</name>
    <name type="common">Rat lungworm</name>
    <dbReference type="NCBI Taxonomy" id="6313"/>
    <lineage>
        <taxon>Eukaryota</taxon>
        <taxon>Metazoa</taxon>
        <taxon>Ecdysozoa</taxon>
        <taxon>Nematoda</taxon>
        <taxon>Chromadorea</taxon>
        <taxon>Rhabditida</taxon>
        <taxon>Rhabditina</taxon>
        <taxon>Rhabditomorpha</taxon>
        <taxon>Strongyloidea</taxon>
        <taxon>Metastrongylidae</taxon>
        <taxon>Angiostrongylus</taxon>
    </lineage>
</organism>
<evidence type="ECO:0000313" key="3">
    <source>
        <dbReference type="WBParaSite" id="ACAC_0000352701-mRNA-1"/>
    </source>
</evidence>
<dbReference type="AlphaFoldDB" id="A0A0K0D0E2"/>
<reference evidence="2" key="1">
    <citation type="submission" date="2012-09" db="EMBL/GenBank/DDBJ databases">
        <authorList>
            <person name="Martin A.A."/>
        </authorList>
    </citation>
    <scope>NUCLEOTIDE SEQUENCE</scope>
</reference>
<protein>
    <submittedName>
        <fullName evidence="3">MSP domain-containing protein</fullName>
    </submittedName>
</protein>
<dbReference type="WBParaSite" id="ACAC_0000352701-mRNA-1">
    <property type="protein sequence ID" value="ACAC_0000352701-mRNA-1"/>
    <property type="gene ID" value="ACAC_0000352701"/>
</dbReference>
<evidence type="ECO:0000313" key="2">
    <source>
        <dbReference type="Proteomes" id="UP000035642"/>
    </source>
</evidence>
<dbReference type="SUPFAM" id="SSF49354">
    <property type="entry name" value="PapD-like"/>
    <property type="match status" value="1"/>
</dbReference>
<proteinExistence type="predicted"/>
<accession>A0A0K0D0E2</accession>
<sequence length="117" mass="12895">YIRENDQGACFFFSTIFRAVTVEPAIVKFTPAGGKLTVTLKNGGERVVFKVKCSNNNEYGIQPIYGFIAMSSTISLMITRLPGKPKEDIMVIQWVQTKDDGKDAKDAFTAAPRVATI</sequence>
<dbReference type="InterPro" id="IPR013783">
    <property type="entry name" value="Ig-like_fold"/>
</dbReference>